<evidence type="ECO:0000256" key="3">
    <source>
        <dbReference type="ARBA" id="ARBA00022692"/>
    </source>
</evidence>
<comment type="similarity">
    <text evidence="2">Belongs to the EBP family.</text>
</comment>
<dbReference type="InterPro" id="IPR033118">
    <property type="entry name" value="EXPERA"/>
</dbReference>
<evidence type="ECO:0000313" key="9">
    <source>
        <dbReference type="EMBL" id="KAL0263127.1"/>
    </source>
</evidence>
<dbReference type="EMBL" id="JAJVCZ030000002">
    <property type="protein sequence ID" value="KAL0263127.1"/>
    <property type="molecule type" value="Genomic_DNA"/>
</dbReference>
<keyword evidence="4 6" id="KW-1133">Transmembrane helix</keyword>
<protein>
    <recommendedName>
        <fullName evidence="8">EXPERA domain-containing protein</fullName>
    </recommendedName>
</protein>
<proteinExistence type="inferred from homology"/>
<dbReference type="InterPro" id="IPR007905">
    <property type="entry name" value="EBP"/>
</dbReference>
<feature type="transmembrane region" description="Helical" evidence="7">
    <location>
        <begin position="169"/>
        <end position="190"/>
    </location>
</feature>
<dbReference type="PANTHER" id="PTHR14207">
    <property type="entry name" value="STEROL ISOMERASE"/>
    <property type="match status" value="1"/>
</dbReference>
<evidence type="ECO:0000256" key="7">
    <source>
        <dbReference type="SAM" id="Phobius"/>
    </source>
</evidence>
<keyword evidence="5 6" id="KW-0472">Membrane</keyword>
<feature type="transmembrane region" description="Helical" evidence="7">
    <location>
        <begin position="20"/>
        <end position="41"/>
    </location>
</feature>
<keyword evidence="10" id="KW-1185">Reference proteome</keyword>
<comment type="caution">
    <text evidence="9">The sequence shown here is derived from an EMBL/GenBank/DDBJ whole genome shotgun (WGS) entry which is preliminary data.</text>
</comment>
<evidence type="ECO:0000256" key="6">
    <source>
        <dbReference type="PROSITE-ProRule" id="PRU01087"/>
    </source>
</evidence>
<evidence type="ECO:0000256" key="5">
    <source>
        <dbReference type="ARBA" id="ARBA00023136"/>
    </source>
</evidence>
<evidence type="ECO:0000256" key="4">
    <source>
        <dbReference type="ARBA" id="ARBA00022989"/>
    </source>
</evidence>
<name>A0ABR3CR87_9PEZI</name>
<dbReference type="PROSITE" id="PS51751">
    <property type="entry name" value="EXPERA"/>
    <property type="match status" value="1"/>
</dbReference>
<feature type="transmembrane region" description="Helical" evidence="7">
    <location>
        <begin position="248"/>
        <end position="267"/>
    </location>
</feature>
<evidence type="ECO:0000313" key="10">
    <source>
        <dbReference type="Proteomes" id="UP001430584"/>
    </source>
</evidence>
<dbReference type="RefSeq" id="XP_066636156.1">
    <property type="nucleotide sequence ID" value="XM_066773589.1"/>
</dbReference>
<dbReference type="Proteomes" id="UP001430584">
    <property type="component" value="Unassembled WGS sequence"/>
</dbReference>
<dbReference type="PANTHER" id="PTHR14207:SF1">
    <property type="entry name" value="EMOPAMIL-BINDING PROTEIN-LIKE"/>
    <property type="match status" value="1"/>
</dbReference>
<accession>A0ABR3CR87</accession>
<dbReference type="GeneID" id="92006188"/>
<evidence type="ECO:0000256" key="1">
    <source>
        <dbReference type="ARBA" id="ARBA00004141"/>
    </source>
</evidence>
<keyword evidence="3 6" id="KW-0812">Transmembrane</keyword>
<evidence type="ECO:0000259" key="8">
    <source>
        <dbReference type="PROSITE" id="PS51751"/>
    </source>
</evidence>
<dbReference type="Pfam" id="PF05241">
    <property type="entry name" value="EBP"/>
    <property type="match status" value="1"/>
</dbReference>
<feature type="transmembrane region" description="Helical" evidence="7">
    <location>
        <begin position="53"/>
        <end position="72"/>
    </location>
</feature>
<evidence type="ECO:0000256" key="2">
    <source>
        <dbReference type="ARBA" id="ARBA00008337"/>
    </source>
</evidence>
<gene>
    <name evidence="9" type="ORF">SLS55_002103</name>
</gene>
<organism evidence="9 10">
    <name type="scientific">Diplodia seriata</name>
    <dbReference type="NCBI Taxonomy" id="420778"/>
    <lineage>
        <taxon>Eukaryota</taxon>
        <taxon>Fungi</taxon>
        <taxon>Dikarya</taxon>
        <taxon>Ascomycota</taxon>
        <taxon>Pezizomycotina</taxon>
        <taxon>Dothideomycetes</taxon>
        <taxon>Dothideomycetes incertae sedis</taxon>
        <taxon>Botryosphaeriales</taxon>
        <taxon>Botryosphaeriaceae</taxon>
        <taxon>Diplodia</taxon>
    </lineage>
</organism>
<sequence>MATSSATEAASTLQIDLTTVLSLLGTLAVLATAYALSLKLLPQSSTTKARVLFVWHLFDALIHFVFEGSFLWNCFCVHWLPPAVVAHAPLSPYAIASSSAAAAAGIAATSTLATTPAPGPTSFLILTPPDVYFLGRNDTLFGAAYGTGPFSRLWQEYAKADRRWGGADLTVISIELLTVFVAGPMALWCAENVRRGEWYAGRQGMEGRKWFWMIVLATGELYGGFMTFAPEWLSGSPNLDTSNFMFKWVYLFFFNTLWVWLPLWIMYEAYKGITSSLSQKEVVNVISYLEKKAD</sequence>
<comment type="subcellular location">
    <subcellularLocation>
        <location evidence="1">Membrane</location>
        <topology evidence="1">Multi-pass membrane protein</topology>
    </subcellularLocation>
</comment>
<reference evidence="9 10" key="1">
    <citation type="submission" date="2024-02" db="EMBL/GenBank/DDBJ databases">
        <title>De novo assembly and annotation of 12 fungi associated with fruit tree decline syndrome in Ontario, Canada.</title>
        <authorList>
            <person name="Sulman M."/>
            <person name="Ellouze W."/>
            <person name="Ilyukhin E."/>
        </authorList>
    </citation>
    <scope>NUCLEOTIDE SEQUENCE [LARGE SCALE GENOMIC DNA]</scope>
    <source>
        <strain evidence="9 10">FDS-637</strain>
    </source>
</reference>
<feature type="domain" description="EXPERA" evidence="8">
    <location>
        <begin position="48"/>
        <end position="266"/>
    </location>
</feature>
<feature type="transmembrane region" description="Helical" evidence="7">
    <location>
        <begin position="210"/>
        <end position="228"/>
    </location>
</feature>